<proteinExistence type="predicted"/>
<dbReference type="AlphaFoldDB" id="A0A951U4J0"/>
<gene>
    <name evidence="1" type="ORF">KME07_10120</name>
</gene>
<name>A0A951U4J0_9CYAN</name>
<protein>
    <submittedName>
        <fullName evidence="1">Uncharacterized protein</fullName>
    </submittedName>
</protein>
<dbReference type="Proteomes" id="UP000707356">
    <property type="component" value="Unassembled WGS sequence"/>
</dbReference>
<evidence type="ECO:0000313" key="1">
    <source>
        <dbReference type="EMBL" id="MBW4465778.1"/>
    </source>
</evidence>
<evidence type="ECO:0000313" key="2">
    <source>
        <dbReference type="Proteomes" id="UP000707356"/>
    </source>
</evidence>
<comment type="caution">
    <text evidence="1">The sequence shown here is derived from an EMBL/GenBank/DDBJ whole genome shotgun (WGS) entry which is preliminary data.</text>
</comment>
<organism evidence="1 2">
    <name type="scientific">Pegethrix bostrychoides GSE-TBD4-15B</name>
    <dbReference type="NCBI Taxonomy" id="2839662"/>
    <lineage>
        <taxon>Bacteria</taxon>
        <taxon>Bacillati</taxon>
        <taxon>Cyanobacteriota</taxon>
        <taxon>Cyanophyceae</taxon>
        <taxon>Oculatellales</taxon>
        <taxon>Oculatellaceae</taxon>
        <taxon>Pegethrix</taxon>
    </lineage>
</organism>
<dbReference type="EMBL" id="JAHHHV010000064">
    <property type="protein sequence ID" value="MBW4465778.1"/>
    <property type="molecule type" value="Genomic_DNA"/>
</dbReference>
<reference evidence="1" key="1">
    <citation type="submission" date="2021-05" db="EMBL/GenBank/DDBJ databases">
        <authorList>
            <person name="Pietrasiak N."/>
            <person name="Ward R."/>
            <person name="Stajich J.E."/>
            <person name="Kurbessoian T."/>
        </authorList>
    </citation>
    <scope>NUCLEOTIDE SEQUENCE</scope>
    <source>
        <strain evidence="1">GSE-TBD4-15B</strain>
    </source>
</reference>
<reference evidence="1" key="2">
    <citation type="journal article" date="2022" name="Microbiol. Resour. Announc.">
        <title>Metagenome Sequencing to Explore Phylogenomics of Terrestrial Cyanobacteria.</title>
        <authorList>
            <person name="Ward R.D."/>
            <person name="Stajich J.E."/>
            <person name="Johansen J.R."/>
            <person name="Huntemann M."/>
            <person name="Clum A."/>
            <person name="Foster B."/>
            <person name="Foster B."/>
            <person name="Roux S."/>
            <person name="Palaniappan K."/>
            <person name="Varghese N."/>
            <person name="Mukherjee S."/>
            <person name="Reddy T.B.K."/>
            <person name="Daum C."/>
            <person name="Copeland A."/>
            <person name="Chen I.A."/>
            <person name="Ivanova N.N."/>
            <person name="Kyrpides N.C."/>
            <person name="Shapiro N."/>
            <person name="Eloe-Fadrosh E.A."/>
            <person name="Pietrasiak N."/>
        </authorList>
    </citation>
    <scope>NUCLEOTIDE SEQUENCE</scope>
    <source>
        <strain evidence="1">GSE-TBD4-15B</strain>
    </source>
</reference>
<sequence>MLLKIEADKIILLVILVGLVFLVGHAQSRFDICRRIGQKNIGCVLKFE</sequence>
<accession>A0A951U4J0</accession>